<reference evidence="1 2" key="1">
    <citation type="submission" date="2020-09" db="EMBL/GenBank/DDBJ databases">
        <authorList>
            <person name="Jameson E."/>
        </authorList>
    </citation>
    <scope>NUCLEOTIDE SEQUENCE [LARGE SCALE GENOMIC DNA]</scope>
</reference>
<sequence length="104" mass="12693">MKRKMNLEHVMSKRDARWETRKFPKRDTKPRKVKEIELCRVIPIRLAQMPNIYDWLESQRKTRLSIRINMELNMGYKSLSEFMHVTFDPTFYENRDCLEAKSVL</sequence>
<evidence type="ECO:0000313" key="1">
    <source>
        <dbReference type="EMBL" id="CAD5239823.1"/>
    </source>
</evidence>
<protein>
    <submittedName>
        <fullName evidence="1">Uncharacterized protein</fullName>
    </submittedName>
</protein>
<organism evidence="1 2">
    <name type="scientific">Klebsiella phage vB_KppS-Totoro</name>
    <dbReference type="NCBI Taxonomy" id="2762825"/>
    <lineage>
        <taxon>Viruses</taxon>
        <taxon>Duplodnaviria</taxon>
        <taxon>Heunggongvirae</taxon>
        <taxon>Uroviricota</taxon>
        <taxon>Caudoviricetes</taxon>
        <taxon>Demerecviridae</taxon>
        <taxon>Sugarlandvirus</taxon>
        <taxon>Sugarlandvirus totoro</taxon>
    </lineage>
</organism>
<dbReference type="EMBL" id="LR881113">
    <property type="protein sequence ID" value="CAD5239823.1"/>
    <property type="molecule type" value="Genomic_DNA"/>
</dbReference>
<keyword evidence="2" id="KW-1185">Reference proteome</keyword>
<name>A0A7R8ML67_9CAUD</name>
<proteinExistence type="predicted"/>
<gene>
    <name evidence="1" type="ORF">JCEELMIN_00114</name>
</gene>
<evidence type="ECO:0000313" key="2">
    <source>
        <dbReference type="Proteomes" id="UP000596312"/>
    </source>
</evidence>
<dbReference type="Proteomes" id="UP000596312">
    <property type="component" value="Chromosome"/>
</dbReference>
<accession>A0A7R8ML67</accession>